<accession>A0A0A9DWJ0</accession>
<reference evidence="1" key="1">
    <citation type="submission" date="2014-09" db="EMBL/GenBank/DDBJ databases">
        <authorList>
            <person name="Magalhaes I.L.F."/>
            <person name="Oliveira U."/>
            <person name="Santos F.R."/>
            <person name="Vidigal T.H.D.A."/>
            <person name="Brescovit A.D."/>
            <person name="Santos A.J."/>
        </authorList>
    </citation>
    <scope>NUCLEOTIDE SEQUENCE</scope>
    <source>
        <tissue evidence="1">Shoot tissue taken approximately 20 cm above the soil surface</tissue>
    </source>
</reference>
<reference evidence="1" key="2">
    <citation type="journal article" date="2015" name="Data Brief">
        <title>Shoot transcriptome of the giant reed, Arundo donax.</title>
        <authorList>
            <person name="Barrero R.A."/>
            <person name="Guerrero F.D."/>
            <person name="Moolhuijzen P."/>
            <person name="Goolsby J.A."/>
            <person name="Tidwell J."/>
            <person name="Bellgard S.E."/>
            <person name="Bellgard M.I."/>
        </authorList>
    </citation>
    <scope>NUCLEOTIDE SEQUENCE</scope>
    <source>
        <tissue evidence="1">Shoot tissue taken approximately 20 cm above the soil surface</tissue>
    </source>
</reference>
<name>A0A0A9DWJ0_ARUDO</name>
<dbReference type="EMBL" id="GBRH01204941">
    <property type="protein sequence ID" value="JAD92954.1"/>
    <property type="molecule type" value="Transcribed_RNA"/>
</dbReference>
<sequence>MSIKTEQGTKVCVCNQNLASKDGMHMLVYHIYSRLGIWLPINLCSMMQG</sequence>
<protein>
    <submittedName>
        <fullName evidence="1">Uncharacterized protein</fullName>
    </submittedName>
</protein>
<evidence type="ECO:0000313" key="1">
    <source>
        <dbReference type="EMBL" id="JAD92954.1"/>
    </source>
</evidence>
<proteinExistence type="predicted"/>
<organism evidence="1">
    <name type="scientific">Arundo donax</name>
    <name type="common">Giant reed</name>
    <name type="synonym">Donax arundinaceus</name>
    <dbReference type="NCBI Taxonomy" id="35708"/>
    <lineage>
        <taxon>Eukaryota</taxon>
        <taxon>Viridiplantae</taxon>
        <taxon>Streptophyta</taxon>
        <taxon>Embryophyta</taxon>
        <taxon>Tracheophyta</taxon>
        <taxon>Spermatophyta</taxon>
        <taxon>Magnoliopsida</taxon>
        <taxon>Liliopsida</taxon>
        <taxon>Poales</taxon>
        <taxon>Poaceae</taxon>
        <taxon>PACMAD clade</taxon>
        <taxon>Arundinoideae</taxon>
        <taxon>Arundineae</taxon>
        <taxon>Arundo</taxon>
    </lineage>
</organism>
<dbReference type="AlphaFoldDB" id="A0A0A9DWJ0"/>